<dbReference type="Proteomes" id="UP000050761">
    <property type="component" value="Unassembled WGS sequence"/>
</dbReference>
<name>A0A183F8A2_HELPZ</name>
<keyword evidence="3" id="KW-1185">Reference proteome</keyword>
<dbReference type="GO" id="GO:0006508">
    <property type="term" value="P:proteolysis"/>
    <property type="evidence" value="ECO:0007669"/>
    <property type="project" value="InterPro"/>
</dbReference>
<dbReference type="WBParaSite" id="HPBE_0000239401-mRNA-1">
    <property type="protein sequence ID" value="HPBE_0000239401-mRNA-1"/>
    <property type="gene ID" value="HPBE_0000239401"/>
</dbReference>
<proteinExistence type="predicted"/>
<evidence type="ECO:0000313" key="3">
    <source>
        <dbReference type="Proteomes" id="UP000050761"/>
    </source>
</evidence>
<evidence type="ECO:0000313" key="4">
    <source>
        <dbReference type="WBParaSite" id="HPBE_0000239401-mRNA-1"/>
    </source>
</evidence>
<organism evidence="3 4">
    <name type="scientific">Heligmosomoides polygyrus</name>
    <name type="common">Parasitic roundworm</name>
    <dbReference type="NCBI Taxonomy" id="6339"/>
    <lineage>
        <taxon>Eukaryota</taxon>
        <taxon>Metazoa</taxon>
        <taxon>Ecdysozoa</taxon>
        <taxon>Nematoda</taxon>
        <taxon>Chromadorea</taxon>
        <taxon>Rhabditida</taxon>
        <taxon>Rhabditina</taxon>
        <taxon>Rhabditomorpha</taxon>
        <taxon>Strongyloidea</taxon>
        <taxon>Heligmosomidae</taxon>
        <taxon>Heligmosomoides</taxon>
    </lineage>
</organism>
<evidence type="ECO:0000313" key="2">
    <source>
        <dbReference type="EMBL" id="VDO24964.1"/>
    </source>
</evidence>
<accession>A0A3P7UNL8</accession>
<dbReference type="OrthoDB" id="5875969at2759"/>
<feature type="region of interest" description="Disordered" evidence="1">
    <location>
        <begin position="1"/>
        <end position="27"/>
    </location>
</feature>
<sequence>MDQQQPRAPSASRDNVPRGVRQQGNEIFGPKTTCEVQLLGRSYRALVDTGSQVSILPFDTLTAASKSGFDLDADVEEVELDSRTHMYDASGHRMSFKGAVRLTLSSKDAPEERVVFLVKKGGKTQLC</sequence>
<reference evidence="4" key="2">
    <citation type="submission" date="2019-09" db="UniProtKB">
        <authorList>
            <consortium name="WormBaseParasite"/>
        </authorList>
    </citation>
    <scope>IDENTIFICATION</scope>
</reference>
<reference evidence="2 3" key="1">
    <citation type="submission" date="2018-11" db="EMBL/GenBank/DDBJ databases">
        <authorList>
            <consortium name="Pathogen Informatics"/>
        </authorList>
    </citation>
    <scope>NUCLEOTIDE SEQUENCE [LARGE SCALE GENOMIC DNA]</scope>
</reference>
<gene>
    <name evidence="2" type="ORF">HPBE_LOCUS2395</name>
</gene>
<evidence type="ECO:0000256" key="1">
    <source>
        <dbReference type="SAM" id="MobiDB-lite"/>
    </source>
</evidence>
<dbReference type="InterPro" id="IPR001969">
    <property type="entry name" value="Aspartic_peptidase_AS"/>
</dbReference>
<dbReference type="AlphaFoldDB" id="A0A183F8A2"/>
<dbReference type="GO" id="GO:0004190">
    <property type="term" value="F:aspartic-type endopeptidase activity"/>
    <property type="evidence" value="ECO:0007669"/>
    <property type="project" value="InterPro"/>
</dbReference>
<accession>A0A183F8A2</accession>
<dbReference type="PROSITE" id="PS00141">
    <property type="entry name" value="ASP_PROTEASE"/>
    <property type="match status" value="1"/>
</dbReference>
<dbReference type="EMBL" id="UZAH01003539">
    <property type="protein sequence ID" value="VDO24964.1"/>
    <property type="molecule type" value="Genomic_DNA"/>
</dbReference>
<protein>
    <submittedName>
        <fullName evidence="4">Peptidase A2 domain-containing protein</fullName>
    </submittedName>
</protein>